<dbReference type="Proteomes" id="UP001557470">
    <property type="component" value="Unassembled WGS sequence"/>
</dbReference>
<evidence type="ECO:0000259" key="3">
    <source>
        <dbReference type="PROSITE" id="PS50878"/>
    </source>
</evidence>
<gene>
    <name evidence="4" type="ORF">UPYG_G00038970</name>
</gene>
<dbReference type="InterPro" id="IPR000477">
    <property type="entry name" value="RT_dom"/>
</dbReference>
<accession>A0ABD0XPJ7</accession>
<evidence type="ECO:0000256" key="2">
    <source>
        <dbReference type="ARBA" id="ARBA00012180"/>
    </source>
</evidence>
<evidence type="ECO:0000256" key="1">
    <source>
        <dbReference type="ARBA" id="ARBA00010879"/>
    </source>
</evidence>
<dbReference type="AlphaFoldDB" id="A0ABD0XPJ7"/>
<sequence length="105" mass="12022">MNEVFRDLLNQSVVVYIDDILVFSSSYDQHVQHVREVLTRLRAHQLFVKAEKCQFHQRAVSFLGYGITDSGVRMEEDKVEAVRSWPVPSTVKEEAESGGAKLRRG</sequence>
<dbReference type="CDD" id="cd01647">
    <property type="entry name" value="RT_LTR"/>
    <property type="match status" value="1"/>
</dbReference>
<dbReference type="Pfam" id="PF00078">
    <property type="entry name" value="RVT_1"/>
    <property type="match status" value="1"/>
</dbReference>
<dbReference type="InterPro" id="IPR051320">
    <property type="entry name" value="Viral_Replic_Matur_Polypro"/>
</dbReference>
<reference evidence="4 5" key="1">
    <citation type="submission" date="2024-06" db="EMBL/GenBank/DDBJ databases">
        <authorList>
            <person name="Pan Q."/>
            <person name="Wen M."/>
            <person name="Jouanno E."/>
            <person name="Zahm M."/>
            <person name="Klopp C."/>
            <person name="Cabau C."/>
            <person name="Louis A."/>
            <person name="Berthelot C."/>
            <person name="Parey E."/>
            <person name="Roest Crollius H."/>
            <person name="Montfort J."/>
            <person name="Robinson-Rechavi M."/>
            <person name="Bouchez O."/>
            <person name="Lampietro C."/>
            <person name="Lopez Roques C."/>
            <person name="Donnadieu C."/>
            <person name="Postlethwait J."/>
            <person name="Bobe J."/>
            <person name="Verreycken H."/>
            <person name="Guiguen Y."/>
        </authorList>
    </citation>
    <scope>NUCLEOTIDE SEQUENCE [LARGE SCALE GENOMIC DNA]</scope>
    <source>
        <strain evidence="4">Up_M1</strain>
        <tissue evidence="4">Testis</tissue>
    </source>
</reference>
<dbReference type="InterPro" id="IPR043502">
    <property type="entry name" value="DNA/RNA_pol_sf"/>
</dbReference>
<dbReference type="SUPFAM" id="SSF56672">
    <property type="entry name" value="DNA/RNA polymerases"/>
    <property type="match status" value="1"/>
</dbReference>
<feature type="domain" description="Reverse transcriptase" evidence="3">
    <location>
        <begin position="1"/>
        <end position="67"/>
    </location>
</feature>
<protein>
    <recommendedName>
        <fullName evidence="2">ribonuclease H</fullName>
        <ecNumber evidence="2">3.1.26.4</ecNumber>
    </recommendedName>
</protein>
<dbReference type="GO" id="GO:0004523">
    <property type="term" value="F:RNA-DNA hybrid ribonuclease activity"/>
    <property type="evidence" value="ECO:0007669"/>
    <property type="project" value="UniProtKB-EC"/>
</dbReference>
<comment type="similarity">
    <text evidence="1">Belongs to the beta type-B retroviral polymerase family. HERV class-II K(HML-2) pol subfamily.</text>
</comment>
<dbReference type="Gene3D" id="3.30.70.270">
    <property type="match status" value="1"/>
</dbReference>
<proteinExistence type="inferred from homology"/>
<evidence type="ECO:0000313" key="4">
    <source>
        <dbReference type="EMBL" id="KAL1023304.1"/>
    </source>
</evidence>
<dbReference type="InterPro" id="IPR043128">
    <property type="entry name" value="Rev_trsase/Diguanyl_cyclase"/>
</dbReference>
<comment type="caution">
    <text evidence="4">The sequence shown here is derived from an EMBL/GenBank/DDBJ whole genome shotgun (WGS) entry which is preliminary data.</text>
</comment>
<name>A0ABD0XPJ7_UMBPY</name>
<keyword evidence="5" id="KW-1185">Reference proteome</keyword>
<organism evidence="4 5">
    <name type="scientific">Umbra pygmaea</name>
    <name type="common">Eastern mudminnow</name>
    <dbReference type="NCBI Taxonomy" id="75934"/>
    <lineage>
        <taxon>Eukaryota</taxon>
        <taxon>Metazoa</taxon>
        <taxon>Chordata</taxon>
        <taxon>Craniata</taxon>
        <taxon>Vertebrata</taxon>
        <taxon>Euteleostomi</taxon>
        <taxon>Actinopterygii</taxon>
        <taxon>Neopterygii</taxon>
        <taxon>Teleostei</taxon>
        <taxon>Protacanthopterygii</taxon>
        <taxon>Esociformes</taxon>
        <taxon>Umbridae</taxon>
        <taxon>Umbra</taxon>
    </lineage>
</organism>
<dbReference type="FunFam" id="3.30.70.270:FF:000003">
    <property type="entry name" value="Transposon Ty3-G Gag-Pol polyprotein"/>
    <property type="match status" value="1"/>
</dbReference>
<dbReference type="PANTHER" id="PTHR33064:SF37">
    <property type="entry name" value="RIBONUCLEASE H"/>
    <property type="match status" value="1"/>
</dbReference>
<dbReference type="EMBL" id="JAGEUA010000001">
    <property type="protein sequence ID" value="KAL1023304.1"/>
    <property type="molecule type" value="Genomic_DNA"/>
</dbReference>
<evidence type="ECO:0000313" key="5">
    <source>
        <dbReference type="Proteomes" id="UP001557470"/>
    </source>
</evidence>
<dbReference type="PROSITE" id="PS50878">
    <property type="entry name" value="RT_POL"/>
    <property type="match status" value="1"/>
</dbReference>
<dbReference type="EC" id="3.1.26.4" evidence="2"/>
<dbReference type="PANTHER" id="PTHR33064">
    <property type="entry name" value="POL PROTEIN"/>
    <property type="match status" value="1"/>
</dbReference>